<keyword evidence="3" id="KW-1185">Reference proteome</keyword>
<name>A0A177E099_ALTAL</name>
<organism evidence="2 3">
    <name type="scientific">Alternaria alternata</name>
    <name type="common">Alternaria rot fungus</name>
    <name type="synonym">Torula alternata</name>
    <dbReference type="NCBI Taxonomy" id="5599"/>
    <lineage>
        <taxon>Eukaryota</taxon>
        <taxon>Fungi</taxon>
        <taxon>Dikarya</taxon>
        <taxon>Ascomycota</taxon>
        <taxon>Pezizomycotina</taxon>
        <taxon>Dothideomycetes</taxon>
        <taxon>Pleosporomycetidae</taxon>
        <taxon>Pleosporales</taxon>
        <taxon>Pleosporineae</taxon>
        <taxon>Pleosporaceae</taxon>
        <taxon>Alternaria</taxon>
        <taxon>Alternaria sect. Alternaria</taxon>
        <taxon>Alternaria alternata complex</taxon>
    </lineage>
</organism>
<proteinExistence type="predicted"/>
<dbReference type="PANTHER" id="PTHR28155:SF1">
    <property type="entry name" value="DNA-DIRECTED RNA POLYMERASE I SUBUNIT RPA34.5-DOMAIN-CONTAINING PROTEIN"/>
    <property type="match status" value="1"/>
</dbReference>
<dbReference type="EMBL" id="KV441471">
    <property type="protein sequence ID" value="OAG24459.1"/>
    <property type="molecule type" value="Genomic_DNA"/>
</dbReference>
<evidence type="ECO:0000256" key="1">
    <source>
        <dbReference type="SAM" id="MobiDB-lite"/>
    </source>
</evidence>
<dbReference type="GO" id="GO:0006360">
    <property type="term" value="P:transcription by RNA polymerase I"/>
    <property type="evidence" value="ECO:0007669"/>
    <property type="project" value="InterPro"/>
</dbReference>
<evidence type="ECO:0000313" key="2">
    <source>
        <dbReference type="EMBL" id="OAG24459.1"/>
    </source>
</evidence>
<feature type="compositionally biased region" description="Basic and acidic residues" evidence="1">
    <location>
        <begin position="406"/>
        <end position="432"/>
    </location>
</feature>
<dbReference type="OMA" id="LKMRFLP"/>
<sequence>MKDTHKTKVPLPGSKQKSKPQNTPSKAQLSQEFVDSDNDSPNESTAQPKKVEKPKATIGIHVNGVPKTKSKPSKKDAPASKSTSKSKVSPKKPASKHIATEEDVADLSSSEISDDDAPTRDIQTKLPGNEKSKDASSDSDSDSDSTSSSDTSSDDSDTDNAPQPTRKPAQTRPSLPVQSQSHAVDFRPTQAYVPPKGFNPVTLNDKTISKSTGLFDNLEGKQVWHITAPAGVSLKDLSEIAMDKAMKGDAILSHKGTDYGFSQTEKSEDGTREVLLPRKNGMEPVSTRISQTLRLRSVVRLPHLSTKQADQNTGSEAAASITRSTIRAPRPQVTGLKMRFLPTGFSGNDAGIIGDPDDETEAPRETAGLGMPNGLNLPSKKPKRKHADVNGVDTPEVPSKKTKKHRDPEETKRKEEKKAKKDKKRAKEAAMA</sequence>
<dbReference type="VEuPathDB" id="FungiDB:CC77DRAFT_1028312"/>
<dbReference type="InterPro" id="IPR013240">
    <property type="entry name" value="DNA-dir_RNA_pol1_su_RPA34"/>
</dbReference>
<dbReference type="Pfam" id="PF08208">
    <property type="entry name" value="RNA_polI_A34"/>
    <property type="match status" value="1"/>
</dbReference>
<dbReference type="PANTHER" id="PTHR28155">
    <property type="entry name" value="ACR243WP"/>
    <property type="match status" value="1"/>
</dbReference>
<gene>
    <name evidence="2" type="ORF">CC77DRAFT_1028312</name>
</gene>
<feature type="compositionally biased region" description="Polar residues" evidence="1">
    <location>
        <begin position="305"/>
        <end position="325"/>
    </location>
</feature>
<feature type="compositionally biased region" description="Basic and acidic residues" evidence="1">
    <location>
        <begin position="117"/>
        <end position="136"/>
    </location>
</feature>
<feature type="region of interest" description="Disordered" evidence="1">
    <location>
        <begin position="304"/>
        <end position="432"/>
    </location>
</feature>
<feature type="compositionally biased region" description="Polar residues" evidence="1">
    <location>
        <begin position="171"/>
        <end position="182"/>
    </location>
</feature>
<dbReference type="GeneID" id="29112030"/>
<dbReference type="Gene3D" id="6.20.250.70">
    <property type="match status" value="1"/>
</dbReference>
<reference evidence="2 3" key="1">
    <citation type="submission" date="2016-05" db="EMBL/GenBank/DDBJ databases">
        <title>Comparative analysis of secretome profiles of manganese(II)-oxidizing ascomycete fungi.</title>
        <authorList>
            <consortium name="DOE Joint Genome Institute"/>
            <person name="Zeiner C.A."/>
            <person name="Purvine S.O."/>
            <person name="Zink E.M."/>
            <person name="Wu S."/>
            <person name="Pasa-Tolic L."/>
            <person name="Chaput D.L."/>
            <person name="Haridas S."/>
            <person name="Grigoriev I.V."/>
            <person name="Santelli C.M."/>
            <person name="Hansel C.M."/>
        </authorList>
    </citation>
    <scope>NUCLEOTIDE SEQUENCE [LARGE SCALE GENOMIC DNA]</scope>
    <source>
        <strain evidence="2 3">SRC1lrK2f</strain>
    </source>
</reference>
<dbReference type="RefSeq" id="XP_018389880.1">
    <property type="nucleotide sequence ID" value="XM_018526436.1"/>
</dbReference>
<dbReference type="AlphaFoldDB" id="A0A177E099"/>
<dbReference type="Proteomes" id="UP000077248">
    <property type="component" value="Unassembled WGS sequence"/>
</dbReference>
<evidence type="ECO:0000313" key="3">
    <source>
        <dbReference type="Proteomes" id="UP000077248"/>
    </source>
</evidence>
<feature type="compositionally biased region" description="Polar residues" evidence="1">
    <location>
        <begin position="19"/>
        <end position="33"/>
    </location>
</feature>
<dbReference type="InterPro" id="IPR053263">
    <property type="entry name" value="Euk_RPA34_RNAP_subunit"/>
</dbReference>
<protein>
    <recommendedName>
        <fullName evidence="4">DNA-directed RNA polymerase I subunit RPA34.5</fullName>
    </recommendedName>
</protein>
<accession>A0A177E099</accession>
<dbReference type="KEGG" id="aalt:CC77DRAFT_1028312"/>
<feature type="region of interest" description="Disordered" evidence="1">
    <location>
        <begin position="1"/>
        <end position="184"/>
    </location>
</feature>
<evidence type="ECO:0008006" key="4">
    <source>
        <dbReference type="Google" id="ProtNLM"/>
    </source>
</evidence>